<sequence length="413" mass="44340">MSTDRISLGSRLRAVRSSPRGHSPNPTPSGSPASSGTADPIVRMSQLTAQPTPLSRAATSAECNADASVWVSTPVRPSQRTEFVDKLDYAFAYGEELAKLIRTHGFKSSVGLTLDGPDAESDCAVLLANMAHVFGPVSRDDVAKLLDLDNEYSDYHVVLNELVYAVLPTVLRSRTSLTLYEESAELAAFRTLAEKHRKLHPSYTDVNLVQDLYSVLRASAAVSPYVTPLYNRVVLRELGSNTPFTYATLALRVSEIFRDESPLARLSAPSPPASGGGGRGGAGGGGGKGSAGGGKATVGSVYAAGWKKLVPPNGEWKPVKNARYLQWEGTGIVYVTCFRLWASLLLRCPHGRPRRRRLPVPPQSLQALEPPPLADAAHQTEAAAMSIRLHAGEFHCDDDTPLDATPPAFLFRG</sequence>
<comment type="caution">
    <text evidence="2">The sequence shown here is derived from an EMBL/GenBank/DDBJ whole genome shotgun (WGS) entry which is preliminary data.</text>
</comment>
<evidence type="ECO:0000313" key="2">
    <source>
        <dbReference type="EMBL" id="KAK3257862.1"/>
    </source>
</evidence>
<feature type="compositionally biased region" description="Low complexity" evidence="1">
    <location>
        <begin position="28"/>
        <end position="39"/>
    </location>
</feature>
<reference evidence="2 3" key="1">
    <citation type="journal article" date="2015" name="Genome Biol. Evol.">
        <title>Comparative Genomics of a Bacterivorous Green Alga Reveals Evolutionary Causalities and Consequences of Phago-Mixotrophic Mode of Nutrition.</title>
        <authorList>
            <person name="Burns J.A."/>
            <person name="Paasch A."/>
            <person name="Narechania A."/>
            <person name="Kim E."/>
        </authorList>
    </citation>
    <scope>NUCLEOTIDE SEQUENCE [LARGE SCALE GENOMIC DNA]</scope>
    <source>
        <strain evidence="2 3">PLY_AMNH</strain>
    </source>
</reference>
<gene>
    <name evidence="2" type="ORF">CYMTET_33067</name>
</gene>
<evidence type="ECO:0000256" key="1">
    <source>
        <dbReference type="SAM" id="MobiDB-lite"/>
    </source>
</evidence>
<feature type="compositionally biased region" description="Gly residues" evidence="1">
    <location>
        <begin position="274"/>
        <end position="294"/>
    </location>
</feature>
<accession>A0AAE0FDT9</accession>
<dbReference type="EMBL" id="LGRX02020039">
    <property type="protein sequence ID" value="KAK3257862.1"/>
    <property type="molecule type" value="Genomic_DNA"/>
</dbReference>
<dbReference type="AlphaFoldDB" id="A0AAE0FDT9"/>
<dbReference type="Proteomes" id="UP001190700">
    <property type="component" value="Unassembled WGS sequence"/>
</dbReference>
<name>A0AAE0FDT9_9CHLO</name>
<keyword evidence="3" id="KW-1185">Reference proteome</keyword>
<proteinExistence type="predicted"/>
<feature type="region of interest" description="Disordered" evidence="1">
    <location>
        <begin position="1"/>
        <end position="39"/>
    </location>
</feature>
<organism evidence="2 3">
    <name type="scientific">Cymbomonas tetramitiformis</name>
    <dbReference type="NCBI Taxonomy" id="36881"/>
    <lineage>
        <taxon>Eukaryota</taxon>
        <taxon>Viridiplantae</taxon>
        <taxon>Chlorophyta</taxon>
        <taxon>Pyramimonadophyceae</taxon>
        <taxon>Pyramimonadales</taxon>
        <taxon>Pyramimonadaceae</taxon>
        <taxon>Cymbomonas</taxon>
    </lineage>
</organism>
<feature type="region of interest" description="Disordered" evidence="1">
    <location>
        <begin position="264"/>
        <end position="294"/>
    </location>
</feature>
<protein>
    <submittedName>
        <fullName evidence="2">Uncharacterized protein</fullName>
    </submittedName>
</protein>
<evidence type="ECO:0000313" key="3">
    <source>
        <dbReference type="Proteomes" id="UP001190700"/>
    </source>
</evidence>